<dbReference type="InterPro" id="IPR036322">
    <property type="entry name" value="WD40_repeat_dom_sf"/>
</dbReference>
<dbReference type="AlphaFoldDB" id="A0A1Y1WUT4"/>
<feature type="region of interest" description="Disordered" evidence="9">
    <location>
        <begin position="1"/>
        <end position="25"/>
    </location>
</feature>
<protein>
    <submittedName>
        <fullName evidence="11">WD40 repeat-like protein</fullName>
    </submittedName>
</protein>
<evidence type="ECO:0000256" key="7">
    <source>
        <dbReference type="ARBA" id="ARBA00023273"/>
    </source>
</evidence>
<feature type="repeat" description="WD" evidence="8">
    <location>
        <begin position="459"/>
        <end position="500"/>
    </location>
</feature>
<dbReference type="PROSITE" id="PS50082">
    <property type="entry name" value="WD_REPEATS_2"/>
    <property type="match status" value="3"/>
</dbReference>
<dbReference type="SUPFAM" id="SSF50978">
    <property type="entry name" value="WD40 repeat-like"/>
    <property type="match status" value="2"/>
</dbReference>
<reference evidence="11 12" key="1">
    <citation type="submission" date="2016-08" db="EMBL/GenBank/DDBJ databases">
        <title>A Parts List for Fungal Cellulosomes Revealed by Comparative Genomics.</title>
        <authorList>
            <consortium name="DOE Joint Genome Institute"/>
            <person name="Haitjema C.H."/>
            <person name="Gilmore S.P."/>
            <person name="Henske J.K."/>
            <person name="Solomon K.V."/>
            <person name="De Groot R."/>
            <person name="Kuo A."/>
            <person name="Mondo S.J."/>
            <person name="Salamov A.A."/>
            <person name="Labutti K."/>
            <person name="Zhao Z."/>
            <person name="Chiniquy J."/>
            <person name="Barry K."/>
            <person name="Brewer H.M."/>
            <person name="Purvine S.O."/>
            <person name="Wright A.T."/>
            <person name="Boxma B."/>
            <person name="Van Alen T."/>
            <person name="Hackstein J.H."/>
            <person name="Baker S.E."/>
            <person name="Grigoriev I.V."/>
            <person name="O'Malley M.A."/>
        </authorList>
    </citation>
    <scope>NUCLEOTIDE SEQUENCE [LARGE SCALE GENOMIC DNA]</scope>
    <source>
        <strain evidence="11 12">S4</strain>
    </source>
</reference>
<dbReference type="InterPro" id="IPR001680">
    <property type="entry name" value="WD40_rpt"/>
</dbReference>
<feature type="repeat" description="WD" evidence="8">
    <location>
        <begin position="362"/>
        <end position="384"/>
    </location>
</feature>
<dbReference type="Pfam" id="PF23409">
    <property type="entry name" value="Beta-prop_EML"/>
    <property type="match status" value="1"/>
</dbReference>
<keyword evidence="3 8" id="KW-0853">WD repeat</keyword>
<dbReference type="Gene3D" id="2.130.10.10">
    <property type="entry name" value="YVTN repeat-like/Quinoprotein amine dehydrogenase"/>
    <property type="match status" value="2"/>
</dbReference>
<dbReference type="GO" id="GO:0005930">
    <property type="term" value="C:axoneme"/>
    <property type="evidence" value="ECO:0007669"/>
    <property type="project" value="UniProtKB-SubCell"/>
</dbReference>
<sequence>MSDTENIENEGNFNETTEDNFNIENNVNETNIEEEIIEEESNNININNNENIDEDINNEGENGNENEDIKKKKNDQINDDDENEVNKKVFQNIFYNVNDLKPKPEKKQVAEYFSDIVYIFGFESEKLNNLFFLNNKSFISAIGNYVYIVDINTLKHKYIPGIKNGGIGAIAVHPSMNYFAIAERVENEPFIYIYEYPTCQLYRILRNGSVKGYSAICFNNEGTKLASVGADPDYTLTIWDWQHENVILRSKAFSQDVYKVEFLKENDQILTTSGMGHIKFWTIANTFTGLKLQGYLGKFGIVELSDISTFLHLSDGKVLSSSETGYLLLWEGGLIKCVISRPGGKPCHNGKIFVLYTEEGEIYSAGEDGFVRIWDLENLDNADVNFDSNQNGNKKQVNAYQVQIPMFEIDPLDEINLGKNIRINNMIKLIGSQNEFLIQDGSGSLFKLDIRTRSMFNVMKFHSREVAGIVTNPLYHSFVSLGSDGSIKLYDYRKKKILASSSYSGNGTVLKMVPRTLDPKCNTYIAGYNDGVIKIIKYIKNEEENQKKFIITHISKPHAYAISTLEISPDGRYLVTTAIDRTLFLYKIDLNQEYVTEMETSSGIKGRYNIINSDNFAFSSKTIDLVPLGYIELHLNVINMSWSPDNHQCPNIVEDFVSFDVSDEKADKDIRNEKYWEFNDIYKTMSEMSENRLLIVLENGTLYEITTPKPNEIDNQLSFLLKPEQLSFKEWAFNIKKPRDIKFVINKKEEKEKGDDDEEDEEKVDDIFDVLDNKNEEEEKDKKNSELIKHYESCLQGSKVVSIIYLPGGYFLANFILMDGTGQIRSCSYKYPDQSR</sequence>
<dbReference type="SMART" id="SM00320">
    <property type="entry name" value="WD40"/>
    <property type="match status" value="5"/>
</dbReference>
<name>A0A1Y1WUT4_9FUNG</name>
<evidence type="ECO:0000256" key="8">
    <source>
        <dbReference type="PROSITE-ProRule" id="PRU00221"/>
    </source>
</evidence>
<evidence type="ECO:0000256" key="3">
    <source>
        <dbReference type="ARBA" id="ARBA00022574"/>
    </source>
</evidence>
<proteinExistence type="predicted"/>
<dbReference type="InterPro" id="IPR015943">
    <property type="entry name" value="WD40/YVTN_repeat-like_dom_sf"/>
</dbReference>
<evidence type="ECO:0000259" key="10">
    <source>
        <dbReference type="Pfam" id="PF23409"/>
    </source>
</evidence>
<dbReference type="PROSITE" id="PS00678">
    <property type="entry name" value="WD_REPEATS_1"/>
    <property type="match status" value="1"/>
</dbReference>
<keyword evidence="12" id="KW-1185">Reference proteome</keyword>
<evidence type="ECO:0000256" key="6">
    <source>
        <dbReference type="ARBA" id="ARBA00023212"/>
    </source>
</evidence>
<keyword evidence="6" id="KW-0206">Cytoskeleton</keyword>
<dbReference type="STRING" id="1754192.A0A1Y1WUT4"/>
<evidence type="ECO:0000256" key="4">
    <source>
        <dbReference type="ARBA" id="ARBA00022737"/>
    </source>
</evidence>
<dbReference type="Pfam" id="PF00400">
    <property type="entry name" value="WD40"/>
    <property type="match status" value="1"/>
</dbReference>
<dbReference type="OrthoDB" id="10250769at2759"/>
<evidence type="ECO:0000313" key="11">
    <source>
        <dbReference type="EMBL" id="ORX76966.1"/>
    </source>
</evidence>
<reference evidence="11 12" key="2">
    <citation type="submission" date="2016-08" db="EMBL/GenBank/DDBJ databases">
        <title>Pervasive Adenine N6-methylation of Active Genes in Fungi.</title>
        <authorList>
            <consortium name="DOE Joint Genome Institute"/>
            <person name="Mondo S.J."/>
            <person name="Dannebaum R.O."/>
            <person name="Kuo R.C."/>
            <person name="Labutti K."/>
            <person name="Haridas S."/>
            <person name="Kuo A."/>
            <person name="Salamov A."/>
            <person name="Ahrendt S.R."/>
            <person name="Lipzen A."/>
            <person name="Sullivan W."/>
            <person name="Andreopoulos W.B."/>
            <person name="Clum A."/>
            <person name="Lindquist E."/>
            <person name="Daum C."/>
            <person name="Ramamoorthy G.K."/>
            <person name="Gryganskyi A."/>
            <person name="Culley D."/>
            <person name="Magnuson J.K."/>
            <person name="James T.Y."/>
            <person name="O'Malley M.A."/>
            <person name="Stajich J.E."/>
            <person name="Spatafora J.W."/>
            <person name="Visel A."/>
            <person name="Grigoriev I.V."/>
        </authorList>
    </citation>
    <scope>NUCLEOTIDE SEQUENCE [LARGE SCALE GENOMIC DNA]</scope>
    <source>
        <strain evidence="11 12">S4</strain>
    </source>
</reference>
<dbReference type="Proteomes" id="UP000193944">
    <property type="component" value="Unassembled WGS sequence"/>
</dbReference>
<keyword evidence="5" id="KW-0175">Coiled coil</keyword>
<evidence type="ECO:0000313" key="12">
    <source>
        <dbReference type="Proteomes" id="UP000193944"/>
    </source>
</evidence>
<dbReference type="EMBL" id="MCFG01000270">
    <property type="protein sequence ID" value="ORX76966.1"/>
    <property type="molecule type" value="Genomic_DNA"/>
</dbReference>
<gene>
    <name evidence="11" type="ORF">BCR32DRAFT_248323</name>
</gene>
<dbReference type="InterPro" id="IPR019775">
    <property type="entry name" value="WD40_repeat_CS"/>
</dbReference>
<feature type="region of interest" description="Disordered" evidence="9">
    <location>
        <begin position="40"/>
        <end position="82"/>
    </location>
</feature>
<evidence type="ECO:0000256" key="5">
    <source>
        <dbReference type="ARBA" id="ARBA00023054"/>
    </source>
</evidence>
<feature type="compositionally biased region" description="Basic and acidic residues" evidence="9">
    <location>
        <begin position="67"/>
        <end position="76"/>
    </location>
</feature>
<feature type="repeat" description="WD" evidence="8">
    <location>
        <begin position="555"/>
        <end position="596"/>
    </location>
</feature>
<dbReference type="InterPro" id="IPR055439">
    <property type="entry name" value="Beta-prop_EML_1st"/>
</dbReference>
<feature type="domain" description="EML-like first beta-propeller" evidence="10">
    <location>
        <begin position="167"/>
        <end position="380"/>
    </location>
</feature>
<keyword evidence="2" id="KW-0963">Cytoplasm</keyword>
<organism evidence="11 12">
    <name type="scientific">Anaeromyces robustus</name>
    <dbReference type="NCBI Taxonomy" id="1754192"/>
    <lineage>
        <taxon>Eukaryota</taxon>
        <taxon>Fungi</taxon>
        <taxon>Fungi incertae sedis</taxon>
        <taxon>Chytridiomycota</taxon>
        <taxon>Chytridiomycota incertae sedis</taxon>
        <taxon>Neocallimastigomycetes</taxon>
        <taxon>Neocallimastigales</taxon>
        <taxon>Neocallimastigaceae</taxon>
        <taxon>Anaeromyces</taxon>
    </lineage>
</organism>
<evidence type="ECO:0000256" key="2">
    <source>
        <dbReference type="ARBA" id="ARBA00022490"/>
    </source>
</evidence>
<evidence type="ECO:0000256" key="1">
    <source>
        <dbReference type="ARBA" id="ARBA00004430"/>
    </source>
</evidence>
<evidence type="ECO:0000256" key="9">
    <source>
        <dbReference type="SAM" id="MobiDB-lite"/>
    </source>
</evidence>
<dbReference type="PANTHER" id="PTHR14885:SF3">
    <property type="entry name" value="CILIA- AND FLAGELLA-ASSOCIATED PROTEIN 44"/>
    <property type="match status" value="1"/>
</dbReference>
<dbReference type="PANTHER" id="PTHR14885">
    <property type="entry name" value="CILIA- AND FLAGELLA-ASSOCIATED PROTEIN 43-RELATED"/>
    <property type="match status" value="1"/>
</dbReference>
<accession>A0A1Y1WUT4</accession>
<keyword evidence="4" id="KW-0677">Repeat</keyword>
<feature type="compositionally biased region" description="Acidic residues" evidence="9">
    <location>
        <begin position="51"/>
        <end position="66"/>
    </location>
</feature>
<comment type="subcellular location">
    <subcellularLocation>
        <location evidence="1">Cytoplasm</location>
        <location evidence="1">Cytoskeleton</location>
        <location evidence="1">Cilium axoneme</location>
    </subcellularLocation>
</comment>
<keyword evidence="7" id="KW-0966">Cell projection</keyword>
<comment type="caution">
    <text evidence="11">The sequence shown here is derived from an EMBL/GenBank/DDBJ whole genome shotgun (WGS) entry which is preliminary data.</text>
</comment>